<dbReference type="AlphaFoldDB" id="A0A7S7RVD8"/>
<dbReference type="SUPFAM" id="SSF53448">
    <property type="entry name" value="Nucleotide-diphospho-sugar transferases"/>
    <property type="match status" value="2"/>
</dbReference>
<keyword evidence="2" id="KW-0808">Transferase</keyword>
<evidence type="ECO:0000313" key="3">
    <source>
        <dbReference type="Proteomes" id="UP000593735"/>
    </source>
</evidence>
<protein>
    <submittedName>
        <fullName evidence="2">Glycosyltransferase family 2 protein</fullName>
    </submittedName>
</protein>
<dbReference type="CDD" id="cd04186">
    <property type="entry name" value="GT_2_like_c"/>
    <property type="match status" value="1"/>
</dbReference>
<dbReference type="Pfam" id="PF00535">
    <property type="entry name" value="Glycos_transf_2"/>
    <property type="match status" value="1"/>
</dbReference>
<evidence type="ECO:0000259" key="1">
    <source>
        <dbReference type="Pfam" id="PF00535"/>
    </source>
</evidence>
<evidence type="ECO:0000313" key="2">
    <source>
        <dbReference type="EMBL" id="QOY61397.1"/>
    </source>
</evidence>
<dbReference type="RefSeq" id="WP_194372679.1">
    <property type="nucleotide sequence ID" value="NZ_CP063767.1"/>
</dbReference>
<sequence length="801" mass="89577">MRIRRRACCRADGRLYCIVDLEGAGGAPAAEASAEASLAGSPIPAELYPYEDGAWVVVLPFLARARLRVMLAVGEERGSFDVNCARARWESSLVYRLRKDLPPRLRGVQDSWLHDRLRPSLDRLLAGDGVDVWRVSVTWQGSDETDPALELLDDQGRPLEGRVLPFERQLHVPTPAGVPVNRSFFSVELPEGLRCFVLRARDQSGLARGGFCSSDERFWTDKEHETWLHMRDARADDAHYVRWFEEHRAKGGDLEAQAHARLAYEPLVSLVVPCYRSDAGYLGELVSSVRAQSYGRWELLLLDSTPQDGVVRAAAKSAGVPDERVRVLDTSAPRGIVGNTNAGIAAARGDYVAFLDHDDLLEPDALFRYVDALNVPERPDVLFCDEDLFSQRGAYRQPIFKTRLNVDLLYSHNCVTHLLCVRRGLVDEMGVSPDDVEGAQDYDLVLRALARGARFAHVARVLYHWREHEGSTSGDHAQSKPYAEEAGRLALARHLESRGIGAEVALTERPFVYRVRYELPDPHPLVSVVIPSRDHVDLLRSCMGSLLEHSAYDALEVVVVENNSELPETRAYYHDVQASHSGIVRVIDASSQAGEFNYSRLVNAGAAAARGSYLLLLNNDTEVISTDFVEEMLGYLQRPEVGVVGAKLYFRDGLTQHAGMLVGPHGAVAHPNQDFPPQREGYLSRAVRPGNFSAVTGACQMMRREVFEEVGGYDEDFAVGFNDVDFCFRVRATGRLVTFTPYAELYHYEFVSRGREVADPGKLMRWKREQALFVRRWPEVFVEGDPYTNPNLDVDSAYYGL</sequence>
<dbReference type="Pfam" id="PF13641">
    <property type="entry name" value="Glyco_tranf_2_3"/>
    <property type="match status" value="1"/>
</dbReference>
<dbReference type="Proteomes" id="UP000593735">
    <property type="component" value="Chromosome"/>
</dbReference>
<dbReference type="KEGG" id="tio:INP52_04215"/>
<dbReference type="InterPro" id="IPR029044">
    <property type="entry name" value="Nucleotide-diphossugar_trans"/>
</dbReference>
<gene>
    <name evidence="2" type="ORF">INP52_04215</name>
</gene>
<dbReference type="InterPro" id="IPR001173">
    <property type="entry name" value="Glyco_trans_2-like"/>
</dbReference>
<dbReference type="Gene3D" id="3.90.550.10">
    <property type="entry name" value="Spore Coat Polysaccharide Biosynthesis Protein SpsA, Chain A"/>
    <property type="match status" value="2"/>
</dbReference>
<name>A0A7S7RVD8_9ACTN</name>
<keyword evidence="3" id="KW-1185">Reference proteome</keyword>
<dbReference type="PANTHER" id="PTHR43179:SF7">
    <property type="entry name" value="RHAMNOSYLTRANSFERASE WBBL"/>
    <property type="match status" value="1"/>
</dbReference>
<dbReference type="EMBL" id="CP063767">
    <property type="protein sequence ID" value="QOY61397.1"/>
    <property type="molecule type" value="Genomic_DNA"/>
</dbReference>
<reference evidence="2 3" key="1">
    <citation type="submission" date="2020-10" db="EMBL/GenBank/DDBJ databases">
        <title>Olsenella immobilis sp.nov., isolated from the mud in a fermentation cellar used for the production of Chinese strong-flavoured liquor.</title>
        <authorList>
            <person name="Lu L."/>
        </authorList>
    </citation>
    <scope>NUCLEOTIDE SEQUENCE [LARGE SCALE GENOMIC DNA]</scope>
    <source>
        <strain evidence="2 3">LZLJ-2</strain>
    </source>
</reference>
<dbReference type="GO" id="GO:0016757">
    <property type="term" value="F:glycosyltransferase activity"/>
    <property type="evidence" value="ECO:0007669"/>
    <property type="project" value="UniProtKB-KW"/>
</dbReference>
<organism evidence="2 3">
    <name type="scientific">Thermophilibacter immobilis</name>
    <dbReference type="NCBI Taxonomy" id="2779519"/>
    <lineage>
        <taxon>Bacteria</taxon>
        <taxon>Bacillati</taxon>
        <taxon>Actinomycetota</taxon>
        <taxon>Coriobacteriia</taxon>
        <taxon>Coriobacteriales</taxon>
        <taxon>Atopobiaceae</taxon>
        <taxon>Thermophilibacter</taxon>
    </lineage>
</organism>
<proteinExistence type="predicted"/>
<dbReference type="PANTHER" id="PTHR43179">
    <property type="entry name" value="RHAMNOSYLTRANSFERASE WBBL"/>
    <property type="match status" value="1"/>
</dbReference>
<accession>A0A7S7RVD8</accession>
<feature type="domain" description="Glycosyltransferase 2-like" evidence="1">
    <location>
        <begin position="269"/>
        <end position="427"/>
    </location>
</feature>